<feature type="compositionally biased region" description="Low complexity" evidence="1">
    <location>
        <begin position="163"/>
        <end position="173"/>
    </location>
</feature>
<feature type="compositionally biased region" description="Polar residues" evidence="1">
    <location>
        <begin position="72"/>
        <end position="112"/>
    </location>
</feature>
<evidence type="ECO:0000256" key="1">
    <source>
        <dbReference type="SAM" id="MobiDB-lite"/>
    </source>
</evidence>
<proteinExistence type="predicted"/>
<protein>
    <submittedName>
        <fullName evidence="2">Uncharacterized protein</fullName>
    </submittedName>
</protein>
<comment type="caution">
    <text evidence="2">The sequence shown here is derived from an EMBL/GenBank/DDBJ whole genome shotgun (WGS) entry which is preliminary data.</text>
</comment>
<evidence type="ECO:0000313" key="3">
    <source>
        <dbReference type="Proteomes" id="UP000664940"/>
    </source>
</evidence>
<dbReference type="EMBL" id="JABVXQ010000003">
    <property type="protein sequence ID" value="KAF6119614.1"/>
    <property type="molecule type" value="Genomic_DNA"/>
</dbReference>
<gene>
    <name evidence="2" type="ORF">HJG60_010083</name>
</gene>
<accession>A0A834EJZ0</accession>
<reference evidence="2 3" key="1">
    <citation type="journal article" date="2020" name="Nature">
        <title>Six reference-quality genomes reveal evolution of bat adaptations.</title>
        <authorList>
            <person name="Jebb D."/>
            <person name="Huang Z."/>
            <person name="Pippel M."/>
            <person name="Hughes G.M."/>
            <person name="Lavrichenko K."/>
            <person name="Devanna P."/>
            <person name="Winkler S."/>
            <person name="Jermiin L.S."/>
            <person name="Skirmuntt E.C."/>
            <person name="Katzourakis A."/>
            <person name="Burkitt-Gray L."/>
            <person name="Ray D.A."/>
            <person name="Sullivan K.A.M."/>
            <person name="Roscito J.G."/>
            <person name="Kirilenko B.M."/>
            <person name="Davalos L.M."/>
            <person name="Corthals A.P."/>
            <person name="Power M.L."/>
            <person name="Jones G."/>
            <person name="Ransome R.D."/>
            <person name="Dechmann D.K.N."/>
            <person name="Locatelli A.G."/>
            <person name="Puechmaille S.J."/>
            <person name="Fedrigo O."/>
            <person name="Jarvis E.D."/>
            <person name="Hiller M."/>
            <person name="Vernes S.C."/>
            <person name="Myers E.W."/>
            <person name="Teeling E.C."/>
        </authorList>
    </citation>
    <scope>NUCLEOTIDE SEQUENCE [LARGE SCALE GENOMIC DNA]</scope>
    <source>
        <strain evidence="2">Bat1K_MPI-CBG_1</strain>
    </source>
</reference>
<feature type="compositionally biased region" description="Basic and acidic residues" evidence="1">
    <location>
        <begin position="28"/>
        <end position="38"/>
    </location>
</feature>
<sequence>MQRCCMVGVAVYLTLVEPQGTKQGQPSRAEKRQEHHAGECGQELGGSVPVASPARQTSPEGRWPSRLCSGGCLSSESAQTPPHRSTARIQSGDLGTSQTYSRDPGEIQNSEVINVERGHLQSEGTGTGRGRKMLRSSAGGAGVTFSGPRPATSHPFPCGLSLTRRPPNRTATPARRRAKK</sequence>
<feature type="region of interest" description="Disordered" evidence="1">
    <location>
        <begin position="18"/>
        <end position="180"/>
    </location>
</feature>
<organism evidence="2 3">
    <name type="scientific">Phyllostomus discolor</name>
    <name type="common">pale spear-nosed bat</name>
    <dbReference type="NCBI Taxonomy" id="89673"/>
    <lineage>
        <taxon>Eukaryota</taxon>
        <taxon>Metazoa</taxon>
        <taxon>Chordata</taxon>
        <taxon>Craniata</taxon>
        <taxon>Vertebrata</taxon>
        <taxon>Euteleostomi</taxon>
        <taxon>Mammalia</taxon>
        <taxon>Eutheria</taxon>
        <taxon>Laurasiatheria</taxon>
        <taxon>Chiroptera</taxon>
        <taxon>Yangochiroptera</taxon>
        <taxon>Phyllostomidae</taxon>
        <taxon>Phyllostominae</taxon>
        <taxon>Phyllostomus</taxon>
    </lineage>
</organism>
<evidence type="ECO:0000313" key="2">
    <source>
        <dbReference type="EMBL" id="KAF6119614.1"/>
    </source>
</evidence>
<name>A0A834EJZ0_9CHIR</name>
<dbReference type="Proteomes" id="UP000664940">
    <property type="component" value="Unassembled WGS sequence"/>
</dbReference>
<dbReference type="AlphaFoldDB" id="A0A834EJZ0"/>